<accession>A0ABT1UB79</accession>
<organism evidence="3 4">
    <name type="scientific">Methylomonas aurea</name>
    <dbReference type="NCBI Taxonomy" id="2952224"/>
    <lineage>
        <taxon>Bacteria</taxon>
        <taxon>Pseudomonadati</taxon>
        <taxon>Pseudomonadota</taxon>
        <taxon>Gammaproteobacteria</taxon>
        <taxon>Methylococcales</taxon>
        <taxon>Methylococcaceae</taxon>
        <taxon>Methylomonas</taxon>
    </lineage>
</organism>
<keyword evidence="2" id="KW-0732">Signal</keyword>
<dbReference type="EMBL" id="JANIBM010000001">
    <property type="protein sequence ID" value="MCQ8179490.1"/>
    <property type="molecule type" value="Genomic_DNA"/>
</dbReference>
<feature type="chain" id="PRO_5045208680" evidence="2">
    <location>
        <begin position="25"/>
        <end position="188"/>
    </location>
</feature>
<name>A0ABT1UB79_9GAMM</name>
<protein>
    <submittedName>
        <fullName evidence="3">HupE/UreJ family protein</fullName>
    </submittedName>
</protein>
<feature type="transmembrane region" description="Helical" evidence="1">
    <location>
        <begin position="119"/>
        <end position="136"/>
    </location>
</feature>
<comment type="caution">
    <text evidence="3">The sequence shown here is derived from an EMBL/GenBank/DDBJ whole genome shotgun (WGS) entry which is preliminary data.</text>
</comment>
<dbReference type="RefSeq" id="WP_256608875.1">
    <property type="nucleotide sequence ID" value="NZ_JANIBM010000001.1"/>
</dbReference>
<dbReference type="InterPro" id="IPR007038">
    <property type="entry name" value="HupE_UreJ"/>
</dbReference>
<evidence type="ECO:0000256" key="2">
    <source>
        <dbReference type="SAM" id="SignalP"/>
    </source>
</evidence>
<evidence type="ECO:0000256" key="1">
    <source>
        <dbReference type="SAM" id="Phobius"/>
    </source>
</evidence>
<evidence type="ECO:0000313" key="4">
    <source>
        <dbReference type="Proteomes" id="UP001524569"/>
    </source>
</evidence>
<feature type="transmembrane region" description="Helical" evidence="1">
    <location>
        <begin position="93"/>
        <end position="112"/>
    </location>
</feature>
<keyword evidence="1" id="KW-0472">Membrane</keyword>
<keyword evidence="1" id="KW-1133">Transmembrane helix</keyword>
<reference evidence="3 4" key="1">
    <citation type="submission" date="2022-07" db="EMBL/GenBank/DDBJ databases">
        <title>Methylomonas rivi sp. nov., Methylomonas rosea sp. nov., Methylomonas aureus sp. nov. and Methylomonas subterranea sp. nov., four novel methanotrophs isolated from a freshwater creek and the deep terrestrial subsurface.</title>
        <authorList>
            <person name="Abin C."/>
            <person name="Sankaranarayanan K."/>
            <person name="Garner C."/>
            <person name="Sindelar R."/>
            <person name="Kotary K."/>
            <person name="Garner R."/>
            <person name="Barclay S."/>
            <person name="Lawson P."/>
            <person name="Krumholz L."/>
        </authorList>
    </citation>
    <scope>NUCLEOTIDE SEQUENCE [LARGE SCALE GENOMIC DNA]</scope>
    <source>
        <strain evidence="3 4">SURF-1</strain>
    </source>
</reference>
<keyword evidence="4" id="KW-1185">Reference proteome</keyword>
<sequence>MSKSFKRFLLTILMFSAGSMPAYAHPFHEAGEAIGFGSGLLHPFSSSDHILTMLAVGFWLCRSGHVRAVVSLALSFLALLLVGGAMALVPLEIAHPETLMYAGILVLGLLLASGRQLHWALSLSVIAGVAVCHGYAHAYDIWLDSDALGYTAGFTLATLSQLALGVAANRAIPALLAAPARWGAARIN</sequence>
<dbReference type="Proteomes" id="UP001524569">
    <property type="component" value="Unassembled WGS sequence"/>
</dbReference>
<evidence type="ECO:0000313" key="3">
    <source>
        <dbReference type="EMBL" id="MCQ8179490.1"/>
    </source>
</evidence>
<feature type="transmembrane region" description="Helical" evidence="1">
    <location>
        <begin position="40"/>
        <end position="61"/>
    </location>
</feature>
<feature type="transmembrane region" description="Helical" evidence="1">
    <location>
        <begin position="68"/>
        <end position="87"/>
    </location>
</feature>
<feature type="signal peptide" evidence="2">
    <location>
        <begin position="1"/>
        <end position="24"/>
    </location>
</feature>
<dbReference type="PIRSF" id="PIRSF016919">
    <property type="entry name" value="HupE_UreJ"/>
    <property type="match status" value="1"/>
</dbReference>
<proteinExistence type="predicted"/>
<feature type="transmembrane region" description="Helical" evidence="1">
    <location>
        <begin position="148"/>
        <end position="168"/>
    </location>
</feature>
<gene>
    <name evidence="3" type="ORF">NP603_00075</name>
</gene>
<keyword evidence="1" id="KW-0812">Transmembrane</keyword>
<dbReference type="Pfam" id="PF04955">
    <property type="entry name" value="HupE_UreJ"/>
    <property type="match status" value="1"/>
</dbReference>